<sequence length="261" mass="28984">MSLPETLTDPVVPVPALEPRVWKFWGTSLWGLLIFIALFLGQGATIVVLLLMQKEPLTMSTFADSLTHVITGGKALSLSVMTGLPGVLFATWVATKLARQRFADYLALNRPSWKWLLIGAVSLAVLVEGWDLLSKATGREVMPGFMMDTLKAAQADNTLWLLVLAIVVAAPVTEEFFVRGFLYRGWSESFLRIPGAIILSSAVWTLMHLQYDWFFLGEVFSIGLLLGYLRYRSNSTWLTVVIHGLNNLAATIQTIWLATHS</sequence>
<dbReference type="RefSeq" id="WP_048755894.1">
    <property type="nucleotide sequence ID" value="NZ_CCAZ020000001.1"/>
</dbReference>
<keyword evidence="3" id="KW-0378">Hydrolase</keyword>
<dbReference type="GO" id="GO:0080120">
    <property type="term" value="P:CAAX-box protein maturation"/>
    <property type="evidence" value="ECO:0007669"/>
    <property type="project" value="UniProtKB-ARBA"/>
</dbReference>
<feature type="transmembrane region" description="Helical" evidence="1">
    <location>
        <begin position="72"/>
        <end position="94"/>
    </location>
</feature>
<keyword evidence="1" id="KW-1133">Transmembrane helix</keyword>
<feature type="transmembrane region" description="Helical" evidence="1">
    <location>
        <begin position="29"/>
        <end position="52"/>
    </location>
</feature>
<evidence type="ECO:0000313" key="4">
    <source>
        <dbReference type="Proteomes" id="UP000035762"/>
    </source>
</evidence>
<dbReference type="EMBL" id="CCAZ020000001">
    <property type="protein sequence ID" value="CEG07741.1"/>
    <property type="molecule type" value="Genomic_DNA"/>
</dbReference>
<reference evidence="3 4" key="1">
    <citation type="journal article" date="2014" name="Genome Announc.">
        <title>Genome Sequence of Afipia felis Strain 76713, Isolated in Hospital Water Using an Amoeba Co-Culture Procedure.</title>
        <authorList>
            <person name="Benamar S."/>
            <person name="La Scola B."/>
            <person name="Croce O."/>
        </authorList>
    </citation>
    <scope>NUCLEOTIDE SEQUENCE [LARGE SCALE GENOMIC DNA]</scope>
    <source>
        <strain evidence="3 4">76713</strain>
    </source>
</reference>
<dbReference type="AlphaFoldDB" id="A0A090MJV1"/>
<dbReference type="GO" id="GO:0004175">
    <property type="term" value="F:endopeptidase activity"/>
    <property type="evidence" value="ECO:0007669"/>
    <property type="project" value="UniProtKB-ARBA"/>
</dbReference>
<evidence type="ECO:0000313" key="3">
    <source>
        <dbReference type="EMBL" id="CEG07741.1"/>
    </source>
</evidence>
<feature type="transmembrane region" description="Helical" evidence="1">
    <location>
        <begin position="213"/>
        <end position="229"/>
    </location>
</feature>
<name>A0A090MJV1_AFIFE</name>
<keyword evidence="1" id="KW-0812">Transmembrane</keyword>
<feature type="domain" description="CAAX prenyl protease 2/Lysostaphin resistance protein A-like" evidence="2">
    <location>
        <begin position="158"/>
        <end position="248"/>
    </location>
</feature>
<dbReference type="STRING" id="1035.BN961_01142"/>
<evidence type="ECO:0000259" key="2">
    <source>
        <dbReference type="Pfam" id="PF02517"/>
    </source>
</evidence>
<gene>
    <name evidence="3" type="ORF">BN961_01142</name>
</gene>
<dbReference type="InterPro" id="IPR003675">
    <property type="entry name" value="Rce1/LyrA-like_dom"/>
</dbReference>
<feature type="transmembrane region" description="Helical" evidence="1">
    <location>
        <begin position="159"/>
        <end position="178"/>
    </location>
</feature>
<comment type="caution">
    <text evidence="3">The sequence shown here is derived from an EMBL/GenBank/DDBJ whole genome shotgun (WGS) entry which is preliminary data.</text>
</comment>
<keyword evidence="3" id="KW-0645">Protease</keyword>
<organism evidence="3 4">
    <name type="scientific">Afipia felis</name>
    <name type="common">Cat scratch disease bacillus</name>
    <dbReference type="NCBI Taxonomy" id="1035"/>
    <lineage>
        <taxon>Bacteria</taxon>
        <taxon>Pseudomonadati</taxon>
        <taxon>Pseudomonadota</taxon>
        <taxon>Alphaproteobacteria</taxon>
        <taxon>Hyphomicrobiales</taxon>
        <taxon>Nitrobacteraceae</taxon>
        <taxon>Afipia</taxon>
    </lineage>
</organism>
<dbReference type="Pfam" id="PF02517">
    <property type="entry name" value="Rce1-like"/>
    <property type="match status" value="1"/>
</dbReference>
<protein>
    <submittedName>
        <fullName evidence="3">CAAX amino terminal protease self-immunity</fullName>
    </submittedName>
</protein>
<proteinExistence type="predicted"/>
<accession>A0A090MJV1</accession>
<feature type="transmembrane region" description="Helical" evidence="1">
    <location>
        <begin position="190"/>
        <end position="207"/>
    </location>
</feature>
<dbReference type="OrthoDB" id="9782250at2"/>
<dbReference type="Proteomes" id="UP000035762">
    <property type="component" value="Unassembled WGS sequence"/>
</dbReference>
<evidence type="ECO:0000256" key="1">
    <source>
        <dbReference type="SAM" id="Phobius"/>
    </source>
</evidence>
<dbReference type="GO" id="GO:0006508">
    <property type="term" value="P:proteolysis"/>
    <property type="evidence" value="ECO:0007669"/>
    <property type="project" value="UniProtKB-KW"/>
</dbReference>
<keyword evidence="4" id="KW-1185">Reference proteome</keyword>
<keyword evidence="1" id="KW-0472">Membrane</keyword>
<feature type="transmembrane region" description="Helical" evidence="1">
    <location>
        <begin position="236"/>
        <end position="258"/>
    </location>
</feature>